<proteinExistence type="predicted"/>
<dbReference type="GO" id="GO:0008270">
    <property type="term" value="F:zinc ion binding"/>
    <property type="evidence" value="ECO:0007669"/>
    <property type="project" value="UniProtKB-KW"/>
</dbReference>
<evidence type="ECO:0000256" key="1">
    <source>
        <dbReference type="ARBA" id="ARBA00022723"/>
    </source>
</evidence>
<accession>A0ABD6ERD0</accession>
<protein>
    <recommendedName>
        <fullName evidence="5">IBR domain-containing protein</fullName>
    </recommendedName>
</protein>
<keyword evidence="4" id="KW-0862">Zinc</keyword>
<dbReference type="Proteomes" id="UP001608902">
    <property type="component" value="Unassembled WGS sequence"/>
</dbReference>
<sequence length="153" mass="17476">MYGSDEIKTWLSNDPENRSVCPNKSCCAPIEKVGGCYHVQCARCKSHFCWTCRYQGETSGDIYRHLVDVHGSAVENEDALMQLLDGEVELQEILFQPFRADQLPRHFNNELDDFRLLAVDDDNDRFGNGPILPLENDFDVAANMQLNFDDDVE</sequence>
<comment type="caution">
    <text evidence="6">The sequence shown here is derived from an EMBL/GenBank/DDBJ whole genome shotgun (WGS) entry which is preliminary data.</text>
</comment>
<keyword evidence="1" id="KW-0479">Metal-binding</keyword>
<evidence type="ECO:0000313" key="6">
    <source>
        <dbReference type="EMBL" id="MFH4981702.1"/>
    </source>
</evidence>
<dbReference type="EMBL" id="JBGFUD010007711">
    <property type="protein sequence ID" value="MFH4981702.1"/>
    <property type="molecule type" value="Genomic_DNA"/>
</dbReference>
<organism evidence="6 7">
    <name type="scientific">Gnathostoma spinigerum</name>
    <dbReference type="NCBI Taxonomy" id="75299"/>
    <lineage>
        <taxon>Eukaryota</taxon>
        <taxon>Metazoa</taxon>
        <taxon>Ecdysozoa</taxon>
        <taxon>Nematoda</taxon>
        <taxon>Chromadorea</taxon>
        <taxon>Rhabditida</taxon>
        <taxon>Spirurina</taxon>
        <taxon>Gnathostomatomorpha</taxon>
        <taxon>Gnathostomatoidea</taxon>
        <taxon>Gnathostomatidae</taxon>
        <taxon>Gnathostoma</taxon>
    </lineage>
</organism>
<keyword evidence="7" id="KW-1185">Reference proteome</keyword>
<keyword evidence="2" id="KW-0863">Zinc-finger</keyword>
<dbReference type="AlphaFoldDB" id="A0ABD6ERD0"/>
<dbReference type="Gene3D" id="1.20.120.1750">
    <property type="match status" value="1"/>
</dbReference>
<evidence type="ECO:0000256" key="4">
    <source>
        <dbReference type="ARBA" id="ARBA00022833"/>
    </source>
</evidence>
<feature type="domain" description="IBR" evidence="5">
    <location>
        <begin position="7"/>
        <end position="55"/>
    </location>
</feature>
<reference evidence="6 7" key="1">
    <citation type="submission" date="2024-08" db="EMBL/GenBank/DDBJ databases">
        <title>Gnathostoma spinigerum genome.</title>
        <authorList>
            <person name="Gonzalez-Bertolin B."/>
            <person name="Monzon S."/>
            <person name="Zaballos A."/>
            <person name="Jimenez P."/>
            <person name="Dekumyoy P."/>
            <person name="Varona S."/>
            <person name="Cuesta I."/>
            <person name="Sumanam S."/>
            <person name="Adisakwattana P."/>
            <person name="Gasser R.B."/>
            <person name="Hernandez-Gonzalez A."/>
            <person name="Young N.D."/>
            <person name="Perteguer M.J."/>
        </authorList>
    </citation>
    <scope>NUCLEOTIDE SEQUENCE [LARGE SCALE GENOMIC DNA]</scope>
    <source>
        <strain evidence="6">AL3</strain>
        <tissue evidence="6">Liver</tissue>
    </source>
</reference>
<dbReference type="SUPFAM" id="SSF57850">
    <property type="entry name" value="RING/U-box"/>
    <property type="match status" value="1"/>
</dbReference>
<evidence type="ECO:0000256" key="3">
    <source>
        <dbReference type="ARBA" id="ARBA00022786"/>
    </source>
</evidence>
<name>A0ABD6ERD0_9BILA</name>
<dbReference type="InterPro" id="IPR002867">
    <property type="entry name" value="IBR_dom"/>
</dbReference>
<gene>
    <name evidence="6" type="ORF">AB6A40_008411</name>
</gene>
<evidence type="ECO:0000313" key="7">
    <source>
        <dbReference type="Proteomes" id="UP001608902"/>
    </source>
</evidence>
<evidence type="ECO:0000256" key="2">
    <source>
        <dbReference type="ARBA" id="ARBA00022771"/>
    </source>
</evidence>
<dbReference type="Pfam" id="PF01485">
    <property type="entry name" value="IBR"/>
    <property type="match status" value="1"/>
</dbReference>
<keyword evidence="3" id="KW-0833">Ubl conjugation pathway</keyword>
<evidence type="ECO:0000259" key="5">
    <source>
        <dbReference type="Pfam" id="PF01485"/>
    </source>
</evidence>